<dbReference type="PANTHER" id="PTHR43080:SF2">
    <property type="entry name" value="CBS DOMAIN-CONTAINING PROTEIN"/>
    <property type="match status" value="1"/>
</dbReference>
<dbReference type="EMBL" id="FPCH01000001">
    <property type="protein sequence ID" value="SFV27235.1"/>
    <property type="molecule type" value="Genomic_DNA"/>
</dbReference>
<dbReference type="InterPro" id="IPR044725">
    <property type="entry name" value="CBSX3_CBS_dom"/>
</dbReference>
<keyword evidence="1 2" id="KW-0129">CBS domain</keyword>
<reference evidence="5" key="1">
    <citation type="submission" date="2016-10" db="EMBL/GenBank/DDBJ databases">
        <authorList>
            <person name="Varghese N."/>
            <person name="Submissions S."/>
        </authorList>
    </citation>
    <scope>NUCLEOTIDE SEQUENCE [LARGE SCALE GENOMIC DNA]</scope>
    <source>
        <strain evidence="5">DSM 1565</strain>
    </source>
</reference>
<dbReference type="AlphaFoldDB" id="A0A1I7MY17"/>
<sequence>MLVANILEVKGTEVMTVRPTDTVRNVARRLVQENVGALVVSSGGSTLDGIISERDISRGVAMHGENVCTLRVSDIMTEGVVTCAPDDAISDTARMMTERRIRHIPVKDGTRIVGIISIGDILKYRLDEVMLETRVLRDIAMVINR</sequence>
<feature type="domain" description="CBS" evidence="3">
    <location>
        <begin position="76"/>
        <end position="133"/>
    </location>
</feature>
<dbReference type="Proteomes" id="UP000199423">
    <property type="component" value="Unassembled WGS sequence"/>
</dbReference>
<name>A0A1I7MY17_9HYPH</name>
<dbReference type="STRING" id="51670.SAMN04488557_0710"/>
<keyword evidence="5" id="KW-1185">Reference proteome</keyword>
<dbReference type="InterPro" id="IPR000644">
    <property type="entry name" value="CBS_dom"/>
</dbReference>
<evidence type="ECO:0000313" key="5">
    <source>
        <dbReference type="Proteomes" id="UP000199423"/>
    </source>
</evidence>
<evidence type="ECO:0000256" key="2">
    <source>
        <dbReference type="PROSITE-ProRule" id="PRU00703"/>
    </source>
</evidence>
<dbReference type="InterPro" id="IPR051257">
    <property type="entry name" value="Diverse_CBS-Domain"/>
</dbReference>
<dbReference type="CDD" id="cd04623">
    <property type="entry name" value="CBS_pair_bac_euk"/>
    <property type="match status" value="1"/>
</dbReference>
<dbReference type="SMART" id="SM00116">
    <property type="entry name" value="CBS"/>
    <property type="match status" value="2"/>
</dbReference>
<evidence type="ECO:0000259" key="3">
    <source>
        <dbReference type="PROSITE" id="PS51371"/>
    </source>
</evidence>
<dbReference type="PANTHER" id="PTHR43080">
    <property type="entry name" value="CBS DOMAIN-CONTAINING PROTEIN CBSX3, MITOCHONDRIAL"/>
    <property type="match status" value="1"/>
</dbReference>
<evidence type="ECO:0000256" key="1">
    <source>
        <dbReference type="ARBA" id="ARBA00023122"/>
    </source>
</evidence>
<accession>A0A1I7MY17</accession>
<dbReference type="RefSeq" id="WP_177228033.1">
    <property type="nucleotide sequence ID" value="NZ_FPCH01000001.1"/>
</dbReference>
<proteinExistence type="predicted"/>
<protein>
    <submittedName>
        <fullName evidence="4">CBS domain-containing protein</fullName>
    </submittedName>
</protein>
<feature type="domain" description="CBS" evidence="3">
    <location>
        <begin position="8"/>
        <end position="67"/>
    </location>
</feature>
<gene>
    <name evidence="4" type="ORF">SAMN04488557_0710</name>
</gene>
<dbReference type="InterPro" id="IPR046342">
    <property type="entry name" value="CBS_dom_sf"/>
</dbReference>
<dbReference type="PROSITE" id="PS51371">
    <property type="entry name" value="CBS"/>
    <property type="match status" value="2"/>
</dbReference>
<dbReference type="Pfam" id="PF00571">
    <property type="entry name" value="CBS"/>
    <property type="match status" value="2"/>
</dbReference>
<dbReference type="SUPFAM" id="SSF54631">
    <property type="entry name" value="CBS-domain pair"/>
    <property type="match status" value="1"/>
</dbReference>
<dbReference type="Gene3D" id="3.10.580.10">
    <property type="entry name" value="CBS-domain"/>
    <property type="match status" value="1"/>
</dbReference>
<organism evidence="4 5">
    <name type="scientific">Hyphomicrobium facile</name>
    <dbReference type="NCBI Taxonomy" id="51670"/>
    <lineage>
        <taxon>Bacteria</taxon>
        <taxon>Pseudomonadati</taxon>
        <taxon>Pseudomonadota</taxon>
        <taxon>Alphaproteobacteria</taxon>
        <taxon>Hyphomicrobiales</taxon>
        <taxon>Hyphomicrobiaceae</taxon>
        <taxon>Hyphomicrobium</taxon>
    </lineage>
</organism>
<evidence type="ECO:0000313" key="4">
    <source>
        <dbReference type="EMBL" id="SFV27235.1"/>
    </source>
</evidence>